<keyword evidence="1" id="KW-0812">Transmembrane</keyword>
<dbReference type="PANTHER" id="PTHR36168">
    <property type="entry name" value="CHROMOSOME 1, WHOLE GENOME SHOTGUN SEQUENCE"/>
    <property type="match status" value="1"/>
</dbReference>
<sequence>MSKKNARKKISHKTISSPQHYERIRFLLIKYGRYIWSFLIGCGRLINLIYKYKLMALILITILLVHISPRLYKNLIINTIVKSLENNEKYHIGLAPYTKFIDRPAEYNNIKENIKSQSIYFYLIVGEKGIGKTSLIRKISNDNKGITYFDLTSVTSTNKFTDKIKRVLNIHDKNPWFSLYEWLLSISINSDILTLDSVFRYLEMAAITYKKKHGYRVIIAIDDINKISDEEILLEKILEHGKKWAYDDLITLVLIASYHPVLEKMKKISASSRMTIIELTNLPEEDSIEYLKQNNKNIKNPLVIKEAVKEIGGRFIDLIYVINSVDENDFEKKIKSLKKKHQSYFDIEISSK</sequence>
<dbReference type="InterPro" id="IPR011579">
    <property type="entry name" value="ATPase_dom"/>
</dbReference>
<evidence type="ECO:0000259" key="2">
    <source>
        <dbReference type="Pfam" id="PF01637"/>
    </source>
</evidence>
<organism evidence="3">
    <name type="scientific">Pithovirus LCPAC104</name>
    <dbReference type="NCBI Taxonomy" id="2506589"/>
    <lineage>
        <taxon>Viruses</taxon>
        <taxon>Pithoviruses</taxon>
    </lineage>
</organism>
<gene>
    <name evidence="3" type="ORF">LCPAC104_01380</name>
</gene>
<dbReference type="SUPFAM" id="SSF52540">
    <property type="entry name" value="P-loop containing nucleoside triphosphate hydrolases"/>
    <property type="match status" value="1"/>
</dbReference>
<proteinExistence type="predicted"/>
<dbReference type="InterPro" id="IPR027417">
    <property type="entry name" value="P-loop_NTPase"/>
</dbReference>
<dbReference type="Gene3D" id="3.40.50.300">
    <property type="entry name" value="P-loop containing nucleotide triphosphate hydrolases"/>
    <property type="match status" value="1"/>
</dbReference>
<name>A0A481Z7E7_9VIRU</name>
<keyword evidence="1" id="KW-1133">Transmembrane helix</keyword>
<dbReference type="EMBL" id="MK500495">
    <property type="protein sequence ID" value="QBK90641.1"/>
    <property type="molecule type" value="Genomic_DNA"/>
</dbReference>
<keyword evidence="1" id="KW-0472">Membrane</keyword>
<feature type="transmembrane region" description="Helical" evidence="1">
    <location>
        <begin position="56"/>
        <end position="72"/>
    </location>
</feature>
<evidence type="ECO:0000256" key="1">
    <source>
        <dbReference type="SAM" id="Phobius"/>
    </source>
</evidence>
<evidence type="ECO:0000313" key="3">
    <source>
        <dbReference type="EMBL" id="QBK90641.1"/>
    </source>
</evidence>
<dbReference type="Pfam" id="PF01637">
    <property type="entry name" value="ATPase_2"/>
    <property type="match status" value="1"/>
</dbReference>
<accession>A0A481Z7E7</accession>
<dbReference type="GO" id="GO:0005524">
    <property type="term" value="F:ATP binding"/>
    <property type="evidence" value="ECO:0007669"/>
    <property type="project" value="InterPro"/>
</dbReference>
<protein>
    <submittedName>
        <fullName evidence="3">ATPase domain protein</fullName>
    </submittedName>
</protein>
<reference evidence="3" key="1">
    <citation type="journal article" date="2019" name="MBio">
        <title>Virus Genomes from Deep Sea Sediments Expand the Ocean Megavirome and Support Independent Origins of Viral Gigantism.</title>
        <authorList>
            <person name="Backstrom D."/>
            <person name="Yutin N."/>
            <person name="Jorgensen S.L."/>
            <person name="Dharamshi J."/>
            <person name="Homa F."/>
            <person name="Zaremba-Niedwiedzka K."/>
            <person name="Spang A."/>
            <person name="Wolf Y.I."/>
            <person name="Koonin E.V."/>
            <person name="Ettema T.J."/>
        </authorList>
    </citation>
    <scope>NUCLEOTIDE SEQUENCE</scope>
</reference>
<dbReference type="PANTHER" id="PTHR36168:SF1">
    <property type="entry name" value="ORC1-LIKE AAA ATPASE DOMAIN-CONTAINING PROTEIN"/>
    <property type="match status" value="1"/>
</dbReference>
<feature type="domain" description="ATPase" evidence="2">
    <location>
        <begin position="100"/>
        <end position="319"/>
    </location>
</feature>